<reference evidence="3" key="1">
    <citation type="journal article" date="2023" name="Mol. Phylogenet. Evol.">
        <title>Genome-scale phylogeny and comparative genomics of the fungal order Sordariales.</title>
        <authorList>
            <person name="Hensen N."/>
            <person name="Bonometti L."/>
            <person name="Westerberg I."/>
            <person name="Brannstrom I.O."/>
            <person name="Guillou S."/>
            <person name="Cros-Aarteil S."/>
            <person name="Calhoun S."/>
            <person name="Haridas S."/>
            <person name="Kuo A."/>
            <person name="Mondo S."/>
            <person name="Pangilinan J."/>
            <person name="Riley R."/>
            <person name="LaButti K."/>
            <person name="Andreopoulos B."/>
            <person name="Lipzen A."/>
            <person name="Chen C."/>
            <person name="Yan M."/>
            <person name="Daum C."/>
            <person name="Ng V."/>
            <person name="Clum A."/>
            <person name="Steindorff A."/>
            <person name="Ohm R.A."/>
            <person name="Martin F."/>
            <person name="Silar P."/>
            <person name="Natvig D.O."/>
            <person name="Lalanne C."/>
            <person name="Gautier V."/>
            <person name="Ament-Velasquez S.L."/>
            <person name="Kruys A."/>
            <person name="Hutchinson M.I."/>
            <person name="Powell A.J."/>
            <person name="Barry K."/>
            <person name="Miller A.N."/>
            <person name="Grigoriev I.V."/>
            <person name="Debuchy R."/>
            <person name="Gladieux P."/>
            <person name="Hiltunen Thoren M."/>
            <person name="Johannesson H."/>
        </authorList>
    </citation>
    <scope>NUCLEOTIDE SEQUENCE</scope>
    <source>
        <strain evidence="3">CBS 892.96</strain>
    </source>
</reference>
<protein>
    <submittedName>
        <fullName evidence="3">Uncharacterized protein</fullName>
    </submittedName>
</protein>
<evidence type="ECO:0000256" key="2">
    <source>
        <dbReference type="SAM" id="Phobius"/>
    </source>
</evidence>
<sequence length="331" mass="35834">MTLPRRKRQTIPLFYLEKLPYACRAVCDSAYQEAENYENFPNICKPDSAYQINYSSCQLCSSINHPDSAGLLDTDVALQEIFGSYTKRCNNYQRSLPATKTSSGFLTIPVSETTERASPSYFPSTVLFIANPLPSNITIIPDTTNFNSSSNGTIFNDSNSPHSGSGFDLRHKIATGIGSGAAALLIAYLVFRCRHRTRSQGQSLKGLVEKKEQDLENYLESQSIVVDFDVTSIRDTITLAGTDDGSLIEMDGSPAPITEMDVESGACELDLNSGYGEMDVGTVIRAELSVESGYGELKGSHDIQDVRGIEPGASGTVAEGSISQDLQSKGS</sequence>
<keyword evidence="2" id="KW-1133">Transmembrane helix</keyword>
<keyword evidence="2" id="KW-0472">Membrane</keyword>
<evidence type="ECO:0000313" key="4">
    <source>
        <dbReference type="Proteomes" id="UP001302321"/>
    </source>
</evidence>
<evidence type="ECO:0000313" key="3">
    <source>
        <dbReference type="EMBL" id="KAK4179413.1"/>
    </source>
</evidence>
<reference evidence="3" key="2">
    <citation type="submission" date="2023-05" db="EMBL/GenBank/DDBJ databases">
        <authorList>
            <consortium name="Lawrence Berkeley National Laboratory"/>
            <person name="Steindorff A."/>
            <person name="Hensen N."/>
            <person name="Bonometti L."/>
            <person name="Westerberg I."/>
            <person name="Brannstrom I.O."/>
            <person name="Guillou S."/>
            <person name="Cros-Aarteil S."/>
            <person name="Calhoun S."/>
            <person name="Haridas S."/>
            <person name="Kuo A."/>
            <person name="Mondo S."/>
            <person name="Pangilinan J."/>
            <person name="Riley R."/>
            <person name="Labutti K."/>
            <person name="Andreopoulos B."/>
            <person name="Lipzen A."/>
            <person name="Chen C."/>
            <person name="Yanf M."/>
            <person name="Daum C."/>
            <person name="Ng V."/>
            <person name="Clum A."/>
            <person name="Ohm R."/>
            <person name="Martin F."/>
            <person name="Silar P."/>
            <person name="Natvig D."/>
            <person name="Lalanne C."/>
            <person name="Gautier V."/>
            <person name="Ament-Velasquez S.L."/>
            <person name="Kruys A."/>
            <person name="Hutchinson M.I."/>
            <person name="Powell A.J."/>
            <person name="Barry K."/>
            <person name="Miller A.N."/>
            <person name="Grigoriev I.V."/>
            <person name="Debuchy R."/>
            <person name="Gladieux P."/>
            <person name="Thoren M.H."/>
            <person name="Johannesson H."/>
        </authorList>
    </citation>
    <scope>NUCLEOTIDE SEQUENCE</scope>
    <source>
        <strain evidence="3">CBS 892.96</strain>
    </source>
</reference>
<name>A0AAN6WD39_9PEZI</name>
<accession>A0AAN6WD39</accession>
<feature type="region of interest" description="Disordered" evidence="1">
    <location>
        <begin position="310"/>
        <end position="331"/>
    </location>
</feature>
<feature type="compositionally biased region" description="Polar residues" evidence="1">
    <location>
        <begin position="321"/>
        <end position="331"/>
    </location>
</feature>
<feature type="transmembrane region" description="Helical" evidence="2">
    <location>
        <begin position="173"/>
        <end position="191"/>
    </location>
</feature>
<dbReference type="EMBL" id="MU866117">
    <property type="protein sequence ID" value="KAK4179413.1"/>
    <property type="molecule type" value="Genomic_DNA"/>
</dbReference>
<keyword evidence="2" id="KW-0812">Transmembrane</keyword>
<comment type="caution">
    <text evidence="3">The sequence shown here is derived from an EMBL/GenBank/DDBJ whole genome shotgun (WGS) entry which is preliminary data.</text>
</comment>
<organism evidence="3 4">
    <name type="scientific">Triangularia setosa</name>
    <dbReference type="NCBI Taxonomy" id="2587417"/>
    <lineage>
        <taxon>Eukaryota</taxon>
        <taxon>Fungi</taxon>
        <taxon>Dikarya</taxon>
        <taxon>Ascomycota</taxon>
        <taxon>Pezizomycotina</taxon>
        <taxon>Sordariomycetes</taxon>
        <taxon>Sordariomycetidae</taxon>
        <taxon>Sordariales</taxon>
        <taxon>Podosporaceae</taxon>
        <taxon>Triangularia</taxon>
    </lineage>
</organism>
<evidence type="ECO:0000256" key="1">
    <source>
        <dbReference type="SAM" id="MobiDB-lite"/>
    </source>
</evidence>
<proteinExistence type="predicted"/>
<dbReference type="Proteomes" id="UP001302321">
    <property type="component" value="Unassembled WGS sequence"/>
</dbReference>
<dbReference type="AlphaFoldDB" id="A0AAN6WD39"/>
<keyword evidence="4" id="KW-1185">Reference proteome</keyword>
<gene>
    <name evidence="3" type="ORF">QBC36DRAFT_287602</name>
</gene>